<reference evidence="2 3" key="1">
    <citation type="submission" date="2014-12" db="EMBL/GenBank/DDBJ databases">
        <title>Genome assembly of Enhygromyxa salina DSM 15201.</title>
        <authorList>
            <person name="Sharma G."/>
            <person name="Subramanian S."/>
        </authorList>
    </citation>
    <scope>NUCLEOTIDE SEQUENCE [LARGE SCALE GENOMIC DNA]</scope>
    <source>
        <strain evidence="2 3">DSM 15201</strain>
    </source>
</reference>
<protein>
    <submittedName>
        <fullName evidence="2">Uncharacterized protein</fullName>
    </submittedName>
</protein>
<feature type="transmembrane region" description="Helical" evidence="1">
    <location>
        <begin position="371"/>
        <end position="392"/>
    </location>
</feature>
<dbReference type="GO" id="GO:0009245">
    <property type="term" value="P:lipid A biosynthetic process"/>
    <property type="evidence" value="ECO:0007669"/>
    <property type="project" value="TreeGrafter"/>
</dbReference>
<evidence type="ECO:0000256" key="1">
    <source>
        <dbReference type="SAM" id="Phobius"/>
    </source>
</evidence>
<dbReference type="Gene3D" id="3.60.21.10">
    <property type="match status" value="1"/>
</dbReference>
<comment type="caution">
    <text evidence="2">The sequence shown here is derived from an EMBL/GenBank/DDBJ whole genome shotgun (WGS) entry which is preliminary data.</text>
</comment>
<dbReference type="InterPro" id="IPR043461">
    <property type="entry name" value="LpxH-like"/>
</dbReference>
<keyword evidence="1" id="KW-0812">Transmembrane</keyword>
<dbReference type="GO" id="GO:0008758">
    <property type="term" value="F:UDP-2,3-diacylglucosamine hydrolase activity"/>
    <property type="evidence" value="ECO:0007669"/>
    <property type="project" value="TreeGrafter"/>
</dbReference>
<dbReference type="GO" id="GO:0016020">
    <property type="term" value="C:membrane"/>
    <property type="evidence" value="ECO:0007669"/>
    <property type="project" value="GOC"/>
</dbReference>
<dbReference type="AlphaFoldDB" id="A0A0C2CUW2"/>
<feature type="transmembrane region" description="Helical" evidence="1">
    <location>
        <begin position="336"/>
        <end position="359"/>
    </location>
</feature>
<gene>
    <name evidence="2" type="ORF">DB30_08137</name>
</gene>
<keyword evidence="1" id="KW-1133">Transmembrane helix</keyword>
<name>A0A0C2CUW2_9BACT</name>
<proteinExistence type="predicted"/>
<keyword evidence="1" id="KW-0472">Membrane</keyword>
<sequence>MHDLFVVSDLHLGRGKNPQTGRYHELEAFFYDDDFRSFCQWLIDDAHKRNAQIRLIINGDAFDLLRIDRPPQTPEATFVERRFGPFMTPDRAARDMSDVLDGHPGFVDGLARVLAAGHDVVILPGNHDIEVQWPAVRRQIERAVLGRVREQLTHGREVDDAATRLRFPPWFWYEPGRVWLEHGCQYDPENAFKYWLRGSLGEAPPAVHEAEYDMPLGNFFQRYLFNGFGAITFIVPSTRANMRYAKWLLANTPHLISRAVLSHARFWPQVIRRIAQSQKRARRVYREGHERALTRLAELPEAGALGDKLRQIDALKERSASVVEAISTLTRQALRVLLVVVALAGLTFGLWFAGFHAIAQLKGGFMVKAMLFLLLDFAFLVAAIFGIGWGLFRSPRPGSSPLRRAAQKIVDLLDVPIVSFGHTHDEVLWALQRPSGGRAWYYNTGTWLAVFTHDVLMPRERVQFTFLRVRGHEAELLYWSPGRGSSAPVILLDERNPKAEPRRQGAPEPV</sequence>
<dbReference type="SUPFAM" id="SSF56300">
    <property type="entry name" value="Metallo-dependent phosphatases"/>
    <property type="match status" value="1"/>
</dbReference>
<evidence type="ECO:0000313" key="2">
    <source>
        <dbReference type="EMBL" id="KIG13370.1"/>
    </source>
</evidence>
<organism evidence="2 3">
    <name type="scientific">Enhygromyxa salina</name>
    <dbReference type="NCBI Taxonomy" id="215803"/>
    <lineage>
        <taxon>Bacteria</taxon>
        <taxon>Pseudomonadati</taxon>
        <taxon>Myxococcota</taxon>
        <taxon>Polyangia</taxon>
        <taxon>Nannocystales</taxon>
        <taxon>Nannocystaceae</taxon>
        <taxon>Enhygromyxa</taxon>
    </lineage>
</organism>
<dbReference type="RefSeq" id="WP_052555854.1">
    <property type="nucleotide sequence ID" value="NZ_JMCC02000099.1"/>
</dbReference>
<dbReference type="PANTHER" id="PTHR34990:SF2">
    <property type="entry name" value="BLL8164 PROTEIN"/>
    <property type="match status" value="1"/>
</dbReference>
<dbReference type="InterPro" id="IPR029052">
    <property type="entry name" value="Metallo-depent_PP-like"/>
</dbReference>
<dbReference type="Proteomes" id="UP000031599">
    <property type="component" value="Unassembled WGS sequence"/>
</dbReference>
<accession>A0A0C2CUW2</accession>
<evidence type="ECO:0000313" key="3">
    <source>
        <dbReference type="Proteomes" id="UP000031599"/>
    </source>
</evidence>
<dbReference type="EMBL" id="JMCC02000099">
    <property type="protein sequence ID" value="KIG13370.1"/>
    <property type="molecule type" value="Genomic_DNA"/>
</dbReference>
<dbReference type="PANTHER" id="PTHR34990">
    <property type="entry name" value="UDP-2,3-DIACYLGLUCOSAMINE HYDROLASE-RELATED"/>
    <property type="match status" value="1"/>
</dbReference>